<dbReference type="Proteomes" id="UP000053615">
    <property type="component" value="Unassembled WGS sequence"/>
</dbReference>
<proteinExistence type="predicted"/>
<feature type="transmembrane region" description="Helical" evidence="1">
    <location>
        <begin position="42"/>
        <end position="67"/>
    </location>
</feature>
<protein>
    <submittedName>
        <fullName evidence="2">Organic solute transporter subunit beta</fullName>
    </submittedName>
</protein>
<dbReference type="AlphaFoldDB" id="A0A091K7W6"/>
<keyword evidence="1" id="KW-0812">Transmembrane</keyword>
<keyword evidence="1" id="KW-1133">Transmembrane helix</keyword>
<feature type="non-terminal residue" evidence="2">
    <location>
        <position position="1"/>
    </location>
</feature>
<dbReference type="GO" id="GO:0005886">
    <property type="term" value="C:plasma membrane"/>
    <property type="evidence" value="ECO:0007669"/>
    <property type="project" value="InterPro"/>
</dbReference>
<dbReference type="PANTHER" id="PTHR36129">
    <property type="entry name" value="ORGANIC SOLUTE TRANSPORTER SUBUNIT BETA-RELATED"/>
    <property type="match status" value="1"/>
</dbReference>
<organism evidence="2 3">
    <name type="scientific">Colius striatus</name>
    <name type="common">Speckled mousebird</name>
    <dbReference type="NCBI Taxonomy" id="57412"/>
    <lineage>
        <taxon>Eukaryota</taxon>
        <taxon>Metazoa</taxon>
        <taxon>Chordata</taxon>
        <taxon>Craniata</taxon>
        <taxon>Vertebrata</taxon>
        <taxon>Euteleostomi</taxon>
        <taxon>Archelosauria</taxon>
        <taxon>Archosauria</taxon>
        <taxon>Dinosauria</taxon>
        <taxon>Saurischia</taxon>
        <taxon>Theropoda</taxon>
        <taxon>Coelurosauria</taxon>
        <taxon>Aves</taxon>
        <taxon>Neognathae</taxon>
        <taxon>Neoaves</taxon>
        <taxon>Telluraves</taxon>
        <taxon>Coraciimorphae</taxon>
        <taxon>Coliiformes</taxon>
        <taxon>Coliidae</taxon>
        <taxon>Colius</taxon>
    </lineage>
</organism>
<dbReference type="EMBL" id="KK545678">
    <property type="protein sequence ID" value="KFP32278.1"/>
    <property type="molecule type" value="Genomic_DNA"/>
</dbReference>
<dbReference type="Pfam" id="PF15048">
    <property type="entry name" value="OSTbeta"/>
    <property type="match status" value="1"/>
</dbReference>
<evidence type="ECO:0000256" key="1">
    <source>
        <dbReference type="SAM" id="Phobius"/>
    </source>
</evidence>
<evidence type="ECO:0000313" key="2">
    <source>
        <dbReference type="EMBL" id="KFP32278.1"/>
    </source>
</evidence>
<dbReference type="GO" id="GO:0022857">
    <property type="term" value="F:transmembrane transporter activity"/>
    <property type="evidence" value="ECO:0007669"/>
    <property type="project" value="InterPro"/>
</dbReference>
<feature type="non-terminal residue" evidence="2">
    <location>
        <position position="135"/>
    </location>
</feature>
<dbReference type="InterPro" id="IPR029387">
    <property type="entry name" value="OSTbeta"/>
</dbReference>
<keyword evidence="1" id="KW-0472">Membrane</keyword>
<gene>
    <name evidence="2" type="ORF">N325_08066</name>
</gene>
<reference evidence="2 3" key="1">
    <citation type="submission" date="2014-04" db="EMBL/GenBank/DDBJ databases">
        <title>Genome evolution of avian class.</title>
        <authorList>
            <person name="Zhang G."/>
            <person name="Li C."/>
        </authorList>
    </citation>
    <scope>NUCLEOTIDE SEQUENCE [LARGE SCALE GENOMIC DNA]</scope>
    <source>
        <strain evidence="2">BGI_N325</strain>
    </source>
</reference>
<dbReference type="InterPro" id="IPR052678">
    <property type="entry name" value="OST-beta_subunit"/>
</dbReference>
<dbReference type="GO" id="GO:0046982">
    <property type="term" value="F:protein heterodimerization activity"/>
    <property type="evidence" value="ECO:0007669"/>
    <property type="project" value="InterPro"/>
</dbReference>
<dbReference type="PANTHER" id="PTHR36129:SF3">
    <property type="match status" value="1"/>
</dbReference>
<accession>A0A091K7W6</accession>
<evidence type="ECO:0000313" key="3">
    <source>
        <dbReference type="Proteomes" id="UP000053615"/>
    </source>
</evidence>
<dbReference type="GO" id="GO:0015721">
    <property type="term" value="P:bile acid and bile salt transport"/>
    <property type="evidence" value="ECO:0007669"/>
    <property type="project" value="InterPro"/>
</dbReference>
<name>A0A091K7W6_COLST</name>
<keyword evidence="3" id="KW-1185">Reference proteome</keyword>
<sequence length="135" mass="15249">PAALASTHIYDHTVGNVSLALGIDQEQLEELLWFFRREDPSAWNYSVLVLSLVTMLLGLLLLAINIVQNRKRKSPMYRAAVQGKEEAELECKQALMSVQEQYSPAEPQEQERAGEVTVQWKDGTITSLYAERAED</sequence>